<gene>
    <name evidence="2" type="ORF">ABR189_06435</name>
</gene>
<evidence type="ECO:0000313" key="2">
    <source>
        <dbReference type="EMBL" id="MET6996996.1"/>
    </source>
</evidence>
<dbReference type="Pfam" id="PF02469">
    <property type="entry name" value="Fasciclin"/>
    <property type="match status" value="2"/>
</dbReference>
<evidence type="ECO:0000313" key="3">
    <source>
        <dbReference type="Proteomes" id="UP001549749"/>
    </source>
</evidence>
<dbReference type="SMART" id="SM00554">
    <property type="entry name" value="FAS1"/>
    <property type="match status" value="2"/>
</dbReference>
<organism evidence="2 3">
    <name type="scientific">Chitinophaga defluvii</name>
    <dbReference type="NCBI Taxonomy" id="3163343"/>
    <lineage>
        <taxon>Bacteria</taxon>
        <taxon>Pseudomonadati</taxon>
        <taxon>Bacteroidota</taxon>
        <taxon>Chitinophagia</taxon>
        <taxon>Chitinophagales</taxon>
        <taxon>Chitinophagaceae</taxon>
        <taxon>Chitinophaga</taxon>
    </lineage>
</organism>
<dbReference type="SUPFAM" id="SSF82153">
    <property type="entry name" value="FAS1 domain"/>
    <property type="match status" value="2"/>
</dbReference>
<feature type="domain" description="FAS1" evidence="1">
    <location>
        <begin position="175"/>
        <end position="327"/>
    </location>
</feature>
<feature type="domain" description="FAS1" evidence="1">
    <location>
        <begin position="33"/>
        <end position="170"/>
    </location>
</feature>
<dbReference type="InterPro" id="IPR036378">
    <property type="entry name" value="FAS1_dom_sf"/>
</dbReference>
<accession>A0ABV2T1V1</accession>
<dbReference type="InterPro" id="IPR050904">
    <property type="entry name" value="Adhesion/Biosynth-related"/>
</dbReference>
<dbReference type="PANTHER" id="PTHR10900:SF77">
    <property type="entry name" value="FI19380P1"/>
    <property type="match status" value="1"/>
</dbReference>
<dbReference type="Gene3D" id="2.30.180.10">
    <property type="entry name" value="FAS1 domain"/>
    <property type="match status" value="2"/>
</dbReference>
<dbReference type="PANTHER" id="PTHR10900">
    <property type="entry name" value="PERIOSTIN-RELATED"/>
    <property type="match status" value="1"/>
</dbReference>
<dbReference type="EMBL" id="JBEXAC010000001">
    <property type="protein sequence ID" value="MET6996996.1"/>
    <property type="molecule type" value="Genomic_DNA"/>
</dbReference>
<proteinExistence type="predicted"/>
<protein>
    <submittedName>
        <fullName evidence="2">Fasciclin domain-containing protein</fullName>
    </submittedName>
</protein>
<keyword evidence="3" id="KW-1185">Reference proteome</keyword>
<dbReference type="RefSeq" id="WP_354659637.1">
    <property type="nucleotide sequence ID" value="NZ_JBEXAC010000001.1"/>
</dbReference>
<comment type="caution">
    <text evidence="2">The sequence shown here is derived from an EMBL/GenBank/DDBJ whole genome shotgun (WGS) entry which is preliminary data.</text>
</comment>
<name>A0ABV2T1V1_9BACT</name>
<dbReference type="Proteomes" id="UP001549749">
    <property type="component" value="Unassembled WGS sequence"/>
</dbReference>
<dbReference type="InterPro" id="IPR000782">
    <property type="entry name" value="FAS1_domain"/>
</dbReference>
<reference evidence="2 3" key="1">
    <citation type="submission" date="2024-06" db="EMBL/GenBank/DDBJ databases">
        <title>Chitinophaga defluvii sp. nov., isolated from municipal sewage.</title>
        <authorList>
            <person name="Zhang L."/>
        </authorList>
    </citation>
    <scope>NUCLEOTIDE SEQUENCE [LARGE SCALE GENOMIC DNA]</scope>
    <source>
        <strain evidence="2 3">H8</strain>
    </source>
</reference>
<evidence type="ECO:0000259" key="1">
    <source>
        <dbReference type="PROSITE" id="PS50213"/>
    </source>
</evidence>
<sequence length="331" mass="36109">MRFKYLSTACMLIAAIFLLPGCSKDDNIRLRDNNILPSVVTDNFNLKTFSTALERTGLTKVVSQKGPFTLLVPSDVAFSKAGIDGPGGVIGTNSALLESLTAYHILEGVYRLNELPFLFNQEITSYGGGKLYITRWIKAQDTILTVNGSRILPQATTASNGLLQVIDRVLKPYRFEYLADAIAADQSLTLFYQALQRAGMESLLRKKGPYTVFAPTNAAMITYGYASLEAINQASPTALAALLRYHIVADRRFLNDYILSTGSTATSTQAMIDDNTVKITLIPNNEVQGGYEGITLQGSGNGNTQIRIVQQDIITGNGVLHTIDQVLRITQ</sequence>
<dbReference type="PROSITE" id="PS50213">
    <property type="entry name" value="FAS1"/>
    <property type="match status" value="2"/>
</dbReference>